<evidence type="ECO:0000313" key="6">
    <source>
        <dbReference type="Proteomes" id="UP000824540"/>
    </source>
</evidence>
<dbReference type="OrthoDB" id="417078at2759"/>
<keyword evidence="2" id="KW-0116">cAMP-binding</keyword>
<evidence type="ECO:0000256" key="3">
    <source>
        <dbReference type="ARBA" id="ARBA00023149"/>
    </source>
</evidence>
<dbReference type="GO" id="GO:0004862">
    <property type="term" value="F:cAMP-dependent protein kinase inhibitor activity"/>
    <property type="evidence" value="ECO:0007669"/>
    <property type="project" value="TreeGrafter"/>
</dbReference>
<dbReference type="InterPro" id="IPR018490">
    <property type="entry name" value="cNMP-bd_dom_sf"/>
</dbReference>
<dbReference type="PRINTS" id="PR00103">
    <property type="entry name" value="CAMPKINASE"/>
</dbReference>
<keyword evidence="3" id="KW-0114">cAMP</keyword>
<accession>A0A8T2NS39</accession>
<dbReference type="GO" id="GO:0030552">
    <property type="term" value="F:cAMP binding"/>
    <property type="evidence" value="ECO:0007669"/>
    <property type="project" value="UniProtKB-KW"/>
</dbReference>
<evidence type="ECO:0000259" key="4">
    <source>
        <dbReference type="PROSITE" id="PS50042"/>
    </source>
</evidence>
<dbReference type="EMBL" id="JAFBMS010000043">
    <property type="protein sequence ID" value="KAG9340442.1"/>
    <property type="molecule type" value="Genomic_DNA"/>
</dbReference>
<dbReference type="InterPro" id="IPR000595">
    <property type="entry name" value="cNMP-bd_dom"/>
</dbReference>
<dbReference type="GO" id="GO:0034236">
    <property type="term" value="F:protein kinase A catalytic subunit binding"/>
    <property type="evidence" value="ECO:0007669"/>
    <property type="project" value="TreeGrafter"/>
</dbReference>
<protein>
    <recommendedName>
        <fullName evidence="4">Cyclic nucleotide-binding domain-containing protein</fullName>
    </recommendedName>
</protein>
<dbReference type="Proteomes" id="UP000824540">
    <property type="component" value="Unassembled WGS sequence"/>
</dbReference>
<name>A0A8T2NS39_9TELE</name>
<gene>
    <name evidence="5" type="ORF">JZ751_021555</name>
</gene>
<dbReference type="CDD" id="cd00038">
    <property type="entry name" value="CAP_ED"/>
    <property type="match status" value="1"/>
</dbReference>
<dbReference type="PANTHER" id="PTHR11635">
    <property type="entry name" value="CAMP-DEPENDENT PROTEIN KINASE REGULATORY CHAIN"/>
    <property type="match status" value="1"/>
</dbReference>
<sequence>MALLKASSVSCVMLAQLFDIFDAMFPVTHIAGETVIQQGDEGDNFYVIDQGEVDWFSGTS</sequence>
<dbReference type="PROSITE" id="PS50042">
    <property type="entry name" value="CNMP_BINDING_3"/>
    <property type="match status" value="1"/>
</dbReference>
<evidence type="ECO:0000256" key="1">
    <source>
        <dbReference type="ARBA" id="ARBA00005753"/>
    </source>
</evidence>
<dbReference type="AlphaFoldDB" id="A0A8T2NS39"/>
<dbReference type="PROSITE" id="PS00888">
    <property type="entry name" value="CNMP_BINDING_1"/>
    <property type="match status" value="1"/>
</dbReference>
<dbReference type="PANTHER" id="PTHR11635:SF126">
    <property type="entry name" value="CAMP-DEPENDENT PROTEIN KINASE TYPE I-BETA REGULATORY SUBUNIT"/>
    <property type="match status" value="1"/>
</dbReference>
<comment type="caution">
    <text evidence="5">The sequence shown here is derived from an EMBL/GenBank/DDBJ whole genome shotgun (WGS) entry which is preliminary data.</text>
</comment>
<dbReference type="InterPro" id="IPR014710">
    <property type="entry name" value="RmlC-like_jellyroll"/>
</dbReference>
<dbReference type="SUPFAM" id="SSF51206">
    <property type="entry name" value="cAMP-binding domain-like"/>
    <property type="match status" value="1"/>
</dbReference>
<comment type="similarity">
    <text evidence="1">Belongs to the cAMP-dependent kinase regulatory chain family.</text>
</comment>
<dbReference type="InterPro" id="IPR050503">
    <property type="entry name" value="cAMP-dep_PK_reg_su-like"/>
</dbReference>
<feature type="domain" description="Cyclic nucleotide-binding" evidence="4">
    <location>
        <begin position="16"/>
        <end position="60"/>
    </location>
</feature>
<organism evidence="5 6">
    <name type="scientific">Albula glossodonta</name>
    <name type="common">roundjaw bonefish</name>
    <dbReference type="NCBI Taxonomy" id="121402"/>
    <lineage>
        <taxon>Eukaryota</taxon>
        <taxon>Metazoa</taxon>
        <taxon>Chordata</taxon>
        <taxon>Craniata</taxon>
        <taxon>Vertebrata</taxon>
        <taxon>Euteleostomi</taxon>
        <taxon>Actinopterygii</taxon>
        <taxon>Neopterygii</taxon>
        <taxon>Teleostei</taxon>
        <taxon>Albuliformes</taxon>
        <taxon>Albulidae</taxon>
        <taxon>Albula</taxon>
    </lineage>
</organism>
<dbReference type="GO" id="GO:0005952">
    <property type="term" value="C:cAMP-dependent protein kinase complex"/>
    <property type="evidence" value="ECO:0007669"/>
    <property type="project" value="InterPro"/>
</dbReference>
<evidence type="ECO:0000256" key="2">
    <source>
        <dbReference type="ARBA" id="ARBA00022566"/>
    </source>
</evidence>
<dbReference type="InterPro" id="IPR018488">
    <property type="entry name" value="cNMP-bd_CS"/>
</dbReference>
<evidence type="ECO:0000313" key="5">
    <source>
        <dbReference type="EMBL" id="KAG9340442.1"/>
    </source>
</evidence>
<keyword evidence="2" id="KW-0547">Nucleotide-binding</keyword>
<keyword evidence="6" id="KW-1185">Reference proteome</keyword>
<reference evidence="5" key="1">
    <citation type="thesis" date="2021" institute="BYU ScholarsArchive" country="Provo, UT, USA">
        <title>Applications of and Algorithms for Genome Assembly and Genomic Analyses with an Emphasis on Marine Teleosts.</title>
        <authorList>
            <person name="Pickett B.D."/>
        </authorList>
    </citation>
    <scope>NUCLEOTIDE SEQUENCE</scope>
    <source>
        <strain evidence="5">HI-2016</strain>
    </source>
</reference>
<dbReference type="Gene3D" id="2.60.120.10">
    <property type="entry name" value="Jelly Rolls"/>
    <property type="match status" value="1"/>
</dbReference>
<dbReference type="GO" id="GO:0005829">
    <property type="term" value="C:cytosol"/>
    <property type="evidence" value="ECO:0007669"/>
    <property type="project" value="TreeGrafter"/>
</dbReference>
<proteinExistence type="inferred from homology"/>